<reference evidence="2 3" key="1">
    <citation type="journal article" date="2019" name="Emerg. Microbes Infect.">
        <title>Comprehensive subspecies identification of 175 nontuberculous mycobacteria species based on 7547 genomic profiles.</title>
        <authorList>
            <person name="Matsumoto Y."/>
            <person name="Kinjo T."/>
            <person name="Motooka D."/>
            <person name="Nabeya D."/>
            <person name="Jung N."/>
            <person name="Uechi K."/>
            <person name="Horii T."/>
            <person name="Iida T."/>
            <person name="Fujita J."/>
            <person name="Nakamura S."/>
        </authorList>
    </citation>
    <scope>NUCLEOTIDE SEQUENCE [LARGE SCALE GENOMIC DNA]</scope>
    <source>
        <strain evidence="2 3">JCM 18113</strain>
    </source>
</reference>
<feature type="region of interest" description="Disordered" evidence="1">
    <location>
        <begin position="64"/>
        <end position="99"/>
    </location>
</feature>
<organism evidence="2 3">
    <name type="scientific">Mycobacterium mantenii</name>
    <dbReference type="NCBI Taxonomy" id="560555"/>
    <lineage>
        <taxon>Bacteria</taxon>
        <taxon>Bacillati</taxon>
        <taxon>Actinomycetota</taxon>
        <taxon>Actinomycetes</taxon>
        <taxon>Mycobacteriales</taxon>
        <taxon>Mycobacteriaceae</taxon>
        <taxon>Mycobacterium</taxon>
        <taxon>Mycobacterium avium complex (MAC)</taxon>
    </lineage>
</organism>
<evidence type="ECO:0000313" key="2">
    <source>
        <dbReference type="EMBL" id="BBY36064.1"/>
    </source>
</evidence>
<gene>
    <name evidence="2" type="ORF">MMAN_01980</name>
</gene>
<dbReference type="Proteomes" id="UP000465812">
    <property type="component" value="Chromosome"/>
</dbReference>
<feature type="compositionally biased region" description="Basic and acidic residues" evidence="1">
    <location>
        <begin position="76"/>
        <end position="88"/>
    </location>
</feature>
<dbReference type="EMBL" id="AP022590">
    <property type="protein sequence ID" value="BBY36064.1"/>
    <property type="molecule type" value="Genomic_DNA"/>
</dbReference>
<proteinExistence type="predicted"/>
<keyword evidence="3" id="KW-1185">Reference proteome</keyword>
<evidence type="ECO:0000256" key="1">
    <source>
        <dbReference type="SAM" id="MobiDB-lite"/>
    </source>
</evidence>
<name>A0ABM7JKW0_MYCNT</name>
<protein>
    <submittedName>
        <fullName evidence="2">Uncharacterized protein</fullName>
    </submittedName>
</protein>
<sequence length="99" mass="10560">MRWSGERVAAEIAPGQVSIAISPLEYVLTIGFPAVGRELALRLATAERGEAVWIRGAATDQLGGTDNGPRAIALPRRPEDSLDRDRGDSGVLDFVSSSR</sequence>
<accession>A0ABM7JKW0</accession>
<evidence type="ECO:0000313" key="3">
    <source>
        <dbReference type="Proteomes" id="UP000465812"/>
    </source>
</evidence>